<protein>
    <submittedName>
        <fullName evidence="2">Secreted venom-protein from the spider Hadronyche infensa</fullName>
    </submittedName>
</protein>
<name>A0A1D0BWG0_HADIN</name>
<sequence length="173" mass="20238">VIQRRGDYGNSEDYFYQDWNAYKVGFGHILREFWIGNDILFALTSQRSYQLRFDLRDFEENFRYATYSKFWIDDELHNYTLHVDGYNGTAGDSFKRQNGAKFSTKDRDNDEHSTAECAVTFKGAWWFSSCMDSNLNSLYIKSGNASYGTAVVWSTFKGFQYSLKDTIMKIKPV</sequence>
<evidence type="ECO:0000259" key="1">
    <source>
        <dbReference type="PROSITE" id="PS51406"/>
    </source>
</evidence>
<dbReference type="InterPro" id="IPR002181">
    <property type="entry name" value="Fibrinogen_a/b/g_C_dom"/>
</dbReference>
<dbReference type="InterPro" id="IPR050373">
    <property type="entry name" value="Fibrinogen_C-term_domain"/>
</dbReference>
<dbReference type="SMART" id="SM00186">
    <property type="entry name" value="FBG"/>
    <property type="match status" value="1"/>
</dbReference>
<dbReference type="GO" id="GO:0005615">
    <property type="term" value="C:extracellular space"/>
    <property type="evidence" value="ECO:0007669"/>
    <property type="project" value="TreeGrafter"/>
</dbReference>
<dbReference type="Pfam" id="PF00147">
    <property type="entry name" value="Fibrinogen_C"/>
    <property type="match status" value="1"/>
</dbReference>
<reference evidence="2" key="2">
    <citation type="submission" date="2014-07" db="EMBL/GenBank/DDBJ databases">
        <authorList>
            <person name="Zhang J.E."/>
            <person name="Yang H."/>
            <person name="Guo J."/>
            <person name="Deng Z."/>
            <person name="Luo H."/>
            <person name="Luo M."/>
            <person name="Zhao B."/>
        </authorList>
    </citation>
    <scope>NUCLEOTIDE SEQUENCE</scope>
    <source>
        <tissue evidence="2">6 venom glands</tissue>
    </source>
</reference>
<dbReference type="PROSITE" id="PS51406">
    <property type="entry name" value="FIBRINOGEN_C_2"/>
    <property type="match status" value="1"/>
</dbReference>
<dbReference type="CDD" id="cd00087">
    <property type="entry name" value="FReD"/>
    <property type="match status" value="1"/>
</dbReference>
<organism evidence="2">
    <name type="scientific">Hadronyche infensa</name>
    <name type="common">Fraser island funnel-web spider</name>
    <name type="synonym">Atrax infensus</name>
    <dbReference type="NCBI Taxonomy" id="153481"/>
    <lineage>
        <taxon>Eukaryota</taxon>
        <taxon>Metazoa</taxon>
        <taxon>Ecdysozoa</taxon>
        <taxon>Arthropoda</taxon>
        <taxon>Chelicerata</taxon>
        <taxon>Arachnida</taxon>
        <taxon>Araneae</taxon>
        <taxon>Mygalomorphae</taxon>
        <taxon>Avicularoidea</taxon>
        <taxon>Hexathelidae</taxon>
        <taxon>Hadronyche</taxon>
    </lineage>
</organism>
<dbReference type="Gene3D" id="3.90.215.10">
    <property type="entry name" value="Gamma Fibrinogen, chain A, domain 1"/>
    <property type="match status" value="1"/>
</dbReference>
<proteinExistence type="predicted"/>
<feature type="non-terminal residue" evidence="2">
    <location>
        <position position="1"/>
    </location>
</feature>
<dbReference type="SUPFAM" id="SSF56496">
    <property type="entry name" value="Fibrinogen C-terminal domain-like"/>
    <property type="match status" value="1"/>
</dbReference>
<dbReference type="InterPro" id="IPR014716">
    <property type="entry name" value="Fibrinogen_a/b/g_C_1"/>
</dbReference>
<accession>A0A1D0BWG0</accession>
<dbReference type="AlphaFoldDB" id="A0A1D0BWG0"/>
<feature type="domain" description="Fibrinogen C-terminal" evidence="1">
    <location>
        <begin position="1"/>
        <end position="173"/>
    </location>
</feature>
<reference evidence="2" key="1">
    <citation type="thesis" date="2012" institute="The University of Queensland">
        <title>Probing the chemical diversity of venom from the Australian Funnel-web spider Hadronyche infensa.</title>
        <authorList>
            <person name="Pineda S.S."/>
        </authorList>
    </citation>
    <scope>NUCLEOTIDE SEQUENCE</scope>
    <source>
        <tissue evidence="2">6 venom glands</tissue>
    </source>
</reference>
<evidence type="ECO:0000313" key="2">
    <source>
        <dbReference type="EMBL" id="CDZ18879.1"/>
    </source>
</evidence>
<dbReference type="PANTHER" id="PTHR19143">
    <property type="entry name" value="FIBRINOGEN/TENASCIN/ANGIOPOEITIN"/>
    <property type="match status" value="1"/>
</dbReference>
<dbReference type="InterPro" id="IPR036056">
    <property type="entry name" value="Fibrinogen-like_C"/>
</dbReference>
<dbReference type="EMBL" id="HACE01000095">
    <property type="protein sequence ID" value="CDZ18879.1"/>
    <property type="molecule type" value="Transcribed_RNA"/>
</dbReference>